<sequence>MNNTAKQFDQTSGSIARNLVKQVVGEPLEILKEAGEQITGEEKSVGSGDAPTVEPEERTSLKSGEDQIRSQRLFGALQKEIEDIRRQDLFGDLQAKISQGIEIPLDDYQGLSMEQKQVLKAQMEAVKNQQRDADSRAINEVPAIHSKPSRRFGAGQKHEAEKQQTRVEKPVPPSG</sequence>
<evidence type="ECO:0000313" key="2">
    <source>
        <dbReference type="EMBL" id="KKR43222.1"/>
    </source>
</evidence>
<feature type="compositionally biased region" description="Basic and acidic residues" evidence="1">
    <location>
        <begin position="34"/>
        <end position="44"/>
    </location>
</feature>
<feature type="compositionally biased region" description="Basic and acidic residues" evidence="1">
    <location>
        <begin position="55"/>
        <end position="65"/>
    </location>
</feature>
<dbReference type="AlphaFoldDB" id="A0A0G0TZ40"/>
<proteinExistence type="predicted"/>
<accession>A0A0G0TZ40</accession>
<dbReference type="EMBL" id="LBYA01000013">
    <property type="protein sequence ID" value="KKR43222.1"/>
    <property type="molecule type" value="Genomic_DNA"/>
</dbReference>
<gene>
    <name evidence="2" type="ORF">UT76_C0013G0009</name>
</gene>
<feature type="region of interest" description="Disordered" evidence="1">
    <location>
        <begin position="34"/>
        <end position="65"/>
    </location>
</feature>
<feature type="compositionally biased region" description="Basic and acidic residues" evidence="1">
    <location>
        <begin position="156"/>
        <end position="169"/>
    </location>
</feature>
<name>A0A0G0TZ40_9BACT</name>
<organism evidence="2 3">
    <name type="scientific">Candidatus Woesebacteria bacterium GW2011_GWB1_40_12</name>
    <dbReference type="NCBI Taxonomy" id="1618576"/>
    <lineage>
        <taxon>Bacteria</taxon>
        <taxon>Candidatus Woeseibacteriota</taxon>
    </lineage>
</organism>
<comment type="caution">
    <text evidence="2">The sequence shown here is derived from an EMBL/GenBank/DDBJ whole genome shotgun (WGS) entry which is preliminary data.</text>
</comment>
<reference evidence="2 3" key="1">
    <citation type="journal article" date="2015" name="Nature">
        <title>rRNA introns, odd ribosomes, and small enigmatic genomes across a large radiation of phyla.</title>
        <authorList>
            <person name="Brown C.T."/>
            <person name="Hug L.A."/>
            <person name="Thomas B.C."/>
            <person name="Sharon I."/>
            <person name="Castelle C.J."/>
            <person name="Singh A."/>
            <person name="Wilkins M.J."/>
            <person name="Williams K.H."/>
            <person name="Banfield J.F."/>
        </authorList>
    </citation>
    <scope>NUCLEOTIDE SEQUENCE [LARGE SCALE GENOMIC DNA]</scope>
</reference>
<dbReference type="Proteomes" id="UP000034215">
    <property type="component" value="Unassembled WGS sequence"/>
</dbReference>
<evidence type="ECO:0000313" key="3">
    <source>
        <dbReference type="Proteomes" id="UP000034215"/>
    </source>
</evidence>
<feature type="region of interest" description="Disordered" evidence="1">
    <location>
        <begin position="123"/>
        <end position="175"/>
    </location>
</feature>
<protein>
    <submittedName>
        <fullName evidence="2">Uncharacterized protein</fullName>
    </submittedName>
</protein>
<evidence type="ECO:0000256" key="1">
    <source>
        <dbReference type="SAM" id="MobiDB-lite"/>
    </source>
</evidence>